<sequence length="598" mass="63753">MRRTALLLGAALLSGLLAAPTPALAVAPAAVKVAQVKASPARQSGACPATVGFSAVVTAKGAGAVRYRWVRGDGSRSAVRSLRVSGPRKVVVRDRQTFDRSTSGWQAVEILGRKGLSAKARFSVTCPGPVVVWNDHRPLPARPGKPLTAAASVTADPPSYGGACPTTVRFTGTIQVSRTPADVRYQWVDDATGEGPVQVLSFAANGPRSRQVVLPMAVGSSGSGWKAIRLITPGQHSTRAAYEVTCTSTPPTSPPPTSPPPTSPPPTSPPPTSPPPTTPPAQKPQPSIAALTPGDYAGECLEPVTYQATGRIALPAGPAAKVTYWWILDGSKWQQQVLDFAASDRPRTQDVTASWSLDRTGAGRHTLGLMTEGGPAEPVTRAFGFTCTDQPGDARLTFRYLLTPVFHGVCDGSYGLRADGLVMTDREAEVKYRLVVDGKPGPVRSEVLRPGIKSKIGDFWYGSARSSGTGVVRLEVLNHNRPFMQEPYTWECRDKDPAPGTVKIVELRPDAYYGDCVDAPYVTAHGTFTATPGTEITYRWVADGNPTGSYTHKVGESGILEVQAAYWDRPERKDGTVVLEVLNHDKPSMRAVYPVTCR</sequence>
<evidence type="ECO:0000313" key="4">
    <source>
        <dbReference type="Proteomes" id="UP000696294"/>
    </source>
</evidence>
<evidence type="ECO:0000256" key="2">
    <source>
        <dbReference type="SAM" id="SignalP"/>
    </source>
</evidence>
<comment type="caution">
    <text evidence="3">The sequence shown here is derived from an EMBL/GenBank/DDBJ whole genome shotgun (WGS) entry which is preliminary data.</text>
</comment>
<name>A0ABX1AVD6_9ACTN</name>
<accession>A0ABX1AVD6</accession>
<keyword evidence="2" id="KW-0732">Signal</keyword>
<keyword evidence="4" id="KW-1185">Reference proteome</keyword>
<dbReference type="RefSeq" id="WP_168005347.1">
    <property type="nucleotide sequence ID" value="NZ_JAATEP010000001.1"/>
</dbReference>
<organism evidence="3 4">
    <name type="scientific">Nonomuraea composti</name>
    <dbReference type="NCBI Taxonomy" id="2720023"/>
    <lineage>
        <taxon>Bacteria</taxon>
        <taxon>Bacillati</taxon>
        <taxon>Actinomycetota</taxon>
        <taxon>Actinomycetes</taxon>
        <taxon>Streptosporangiales</taxon>
        <taxon>Streptosporangiaceae</taxon>
        <taxon>Nonomuraea</taxon>
    </lineage>
</organism>
<evidence type="ECO:0000313" key="3">
    <source>
        <dbReference type="EMBL" id="NJP88242.1"/>
    </source>
</evidence>
<protein>
    <recommendedName>
        <fullName evidence="5">Ig-like domain-containing protein</fullName>
    </recommendedName>
</protein>
<feature type="region of interest" description="Disordered" evidence="1">
    <location>
        <begin position="245"/>
        <end position="294"/>
    </location>
</feature>
<dbReference type="EMBL" id="JAATEP010000001">
    <property type="protein sequence ID" value="NJP88242.1"/>
    <property type="molecule type" value="Genomic_DNA"/>
</dbReference>
<evidence type="ECO:0008006" key="5">
    <source>
        <dbReference type="Google" id="ProtNLM"/>
    </source>
</evidence>
<feature type="signal peptide" evidence="2">
    <location>
        <begin position="1"/>
        <end position="25"/>
    </location>
</feature>
<feature type="compositionally biased region" description="Pro residues" evidence="1">
    <location>
        <begin position="251"/>
        <end position="283"/>
    </location>
</feature>
<gene>
    <name evidence="3" type="ORF">HCN51_02010</name>
</gene>
<proteinExistence type="predicted"/>
<evidence type="ECO:0000256" key="1">
    <source>
        <dbReference type="SAM" id="MobiDB-lite"/>
    </source>
</evidence>
<dbReference type="Proteomes" id="UP000696294">
    <property type="component" value="Unassembled WGS sequence"/>
</dbReference>
<feature type="chain" id="PRO_5047072134" description="Ig-like domain-containing protein" evidence="2">
    <location>
        <begin position="26"/>
        <end position="598"/>
    </location>
</feature>
<reference evidence="3 4" key="1">
    <citation type="submission" date="2020-03" db="EMBL/GenBank/DDBJ databases">
        <title>WGS of actinomycetes isolated from Thailand.</title>
        <authorList>
            <person name="Thawai C."/>
        </authorList>
    </citation>
    <scope>NUCLEOTIDE SEQUENCE [LARGE SCALE GENOMIC DNA]</scope>
    <source>
        <strain evidence="3 4">FMUSA5-5</strain>
    </source>
</reference>